<dbReference type="STRING" id="279824.SAMN03080617_01577"/>
<reference evidence="2" key="1">
    <citation type="submission" date="2016-10" db="EMBL/GenBank/DDBJ databases">
        <authorList>
            <person name="Varghese N."/>
            <person name="Submissions S."/>
        </authorList>
    </citation>
    <scope>NUCLEOTIDE SEQUENCE [LARGE SCALE GENOMIC DNA]</scope>
    <source>
        <strain evidence="2">DSM 22703</strain>
    </source>
</reference>
<accession>A0A1G5XA12</accession>
<dbReference type="Proteomes" id="UP000198756">
    <property type="component" value="Unassembled WGS sequence"/>
</dbReference>
<name>A0A1G5XA12_9BACT</name>
<gene>
    <name evidence="1" type="ORF">SAMN03080617_01577</name>
</gene>
<dbReference type="RefSeq" id="WP_092729399.1">
    <property type="nucleotide sequence ID" value="NZ_FMXE01000009.1"/>
</dbReference>
<proteinExistence type="predicted"/>
<protein>
    <submittedName>
        <fullName evidence="1">Uncharacterized protein</fullName>
    </submittedName>
</protein>
<sequence length="73" mass="8426">MTVNQKYRIKGDQLIIDLPKELKSSGKEILVTIENVSELKMEKMELMKKAATDPLFLKDIKNLSVDFENNDLE</sequence>
<evidence type="ECO:0000313" key="2">
    <source>
        <dbReference type="Proteomes" id="UP000198756"/>
    </source>
</evidence>
<organism evidence="1 2">
    <name type="scientific">Algoriphagus alkaliphilus</name>
    <dbReference type="NCBI Taxonomy" id="279824"/>
    <lineage>
        <taxon>Bacteria</taxon>
        <taxon>Pseudomonadati</taxon>
        <taxon>Bacteroidota</taxon>
        <taxon>Cytophagia</taxon>
        <taxon>Cytophagales</taxon>
        <taxon>Cyclobacteriaceae</taxon>
        <taxon>Algoriphagus</taxon>
    </lineage>
</organism>
<dbReference type="OrthoDB" id="964415at2"/>
<keyword evidence="2" id="KW-1185">Reference proteome</keyword>
<dbReference type="AlphaFoldDB" id="A0A1G5XA12"/>
<dbReference type="EMBL" id="FMXE01000009">
    <property type="protein sequence ID" value="SDA66395.1"/>
    <property type="molecule type" value="Genomic_DNA"/>
</dbReference>
<evidence type="ECO:0000313" key="1">
    <source>
        <dbReference type="EMBL" id="SDA66395.1"/>
    </source>
</evidence>